<evidence type="ECO:0000313" key="5">
    <source>
        <dbReference type="Proteomes" id="UP000256977"/>
    </source>
</evidence>
<dbReference type="AlphaFoldDB" id="A0A3D9JP40"/>
<keyword evidence="2" id="KW-0732">Signal</keyword>
<evidence type="ECO:0000256" key="1">
    <source>
        <dbReference type="SAM" id="MobiDB-lite"/>
    </source>
</evidence>
<feature type="domain" description="EfeO-type cupredoxin-like" evidence="3">
    <location>
        <begin position="41"/>
        <end position="116"/>
    </location>
</feature>
<dbReference type="InterPro" id="IPR028096">
    <property type="entry name" value="EfeO_Cupredoxin"/>
</dbReference>
<protein>
    <submittedName>
        <fullName evidence="4">Cytochrome c oxidase subunit 2</fullName>
    </submittedName>
</protein>
<comment type="caution">
    <text evidence="4">The sequence shown here is derived from an EMBL/GenBank/DDBJ whole genome shotgun (WGS) entry which is preliminary data.</text>
</comment>
<evidence type="ECO:0000259" key="3">
    <source>
        <dbReference type="Pfam" id="PF13473"/>
    </source>
</evidence>
<dbReference type="RefSeq" id="WP_116062287.1">
    <property type="nucleotide sequence ID" value="NZ_QRDZ01000015.1"/>
</dbReference>
<dbReference type="OrthoDB" id="279535at2"/>
<keyword evidence="5" id="KW-1185">Reference proteome</keyword>
<feature type="compositionally biased region" description="Low complexity" evidence="1">
    <location>
        <begin position="30"/>
        <end position="43"/>
    </location>
</feature>
<accession>A0A3D9JP40</accession>
<feature type="chain" id="PRO_5039524090" evidence="2">
    <location>
        <begin position="21"/>
        <end position="131"/>
    </location>
</feature>
<dbReference type="Gene3D" id="2.60.40.420">
    <property type="entry name" value="Cupredoxins - blue copper proteins"/>
    <property type="match status" value="1"/>
</dbReference>
<sequence>MKKWVALSALLLAAMLVASGCGGGDKKESSPSPSASQAAGSSAGEAKAITIDATNFKFDPGEITVKQGDEVSITLKNSQGNHALKIEGYDKEVKGNATVKFVADKAGEFKIVCSIFCGKGHEDMVSKLIVQ</sequence>
<gene>
    <name evidence="4" type="ORF">DFP98_115185</name>
</gene>
<dbReference type="SUPFAM" id="SSF49503">
    <property type="entry name" value="Cupredoxins"/>
    <property type="match status" value="1"/>
</dbReference>
<organism evidence="4 5">
    <name type="scientific">Cohnella phaseoli</name>
    <dbReference type="NCBI Taxonomy" id="456490"/>
    <lineage>
        <taxon>Bacteria</taxon>
        <taxon>Bacillati</taxon>
        <taxon>Bacillota</taxon>
        <taxon>Bacilli</taxon>
        <taxon>Bacillales</taxon>
        <taxon>Paenibacillaceae</taxon>
        <taxon>Cohnella</taxon>
    </lineage>
</organism>
<reference evidence="4 5" key="1">
    <citation type="submission" date="2018-07" db="EMBL/GenBank/DDBJ databases">
        <title>Genomic Encyclopedia of Type Strains, Phase III (KMG-III): the genomes of soil and plant-associated and newly described type strains.</title>
        <authorList>
            <person name="Whitman W."/>
        </authorList>
    </citation>
    <scope>NUCLEOTIDE SEQUENCE [LARGE SCALE GENOMIC DNA]</scope>
    <source>
        <strain evidence="4 5">CECT 7287</strain>
    </source>
</reference>
<evidence type="ECO:0000313" key="4">
    <source>
        <dbReference type="EMBL" id="RED75569.1"/>
    </source>
</evidence>
<proteinExistence type="predicted"/>
<dbReference type="Pfam" id="PF13473">
    <property type="entry name" value="Cupredoxin_1"/>
    <property type="match status" value="1"/>
</dbReference>
<name>A0A3D9JP40_9BACL</name>
<feature type="region of interest" description="Disordered" evidence="1">
    <location>
        <begin position="23"/>
        <end position="43"/>
    </location>
</feature>
<evidence type="ECO:0000256" key="2">
    <source>
        <dbReference type="SAM" id="SignalP"/>
    </source>
</evidence>
<dbReference type="InterPro" id="IPR008972">
    <property type="entry name" value="Cupredoxin"/>
</dbReference>
<dbReference type="Proteomes" id="UP000256977">
    <property type="component" value="Unassembled WGS sequence"/>
</dbReference>
<dbReference type="PROSITE" id="PS51257">
    <property type="entry name" value="PROKAR_LIPOPROTEIN"/>
    <property type="match status" value="1"/>
</dbReference>
<feature type="signal peptide" evidence="2">
    <location>
        <begin position="1"/>
        <end position="20"/>
    </location>
</feature>
<dbReference type="EMBL" id="QRDZ01000015">
    <property type="protein sequence ID" value="RED75569.1"/>
    <property type="molecule type" value="Genomic_DNA"/>
</dbReference>